<dbReference type="InterPro" id="IPR013805">
    <property type="entry name" value="GrpE_CC"/>
</dbReference>
<evidence type="ECO:0000256" key="8">
    <source>
        <dbReference type="ARBA" id="ARBA00072274"/>
    </source>
</evidence>
<dbReference type="GO" id="GO:0051087">
    <property type="term" value="F:protein-folding chaperone binding"/>
    <property type="evidence" value="ECO:0007669"/>
    <property type="project" value="InterPro"/>
</dbReference>
<keyword evidence="6 10" id="KW-0143">Chaperone</keyword>
<dbReference type="Gene3D" id="2.30.22.10">
    <property type="entry name" value="Head domain of nucleotide exchange factor GrpE"/>
    <property type="match status" value="1"/>
</dbReference>
<name>M1PJI6_DESSD</name>
<dbReference type="HOGENOM" id="CLU_057217_6_0_7"/>
<dbReference type="GO" id="GO:0051082">
    <property type="term" value="F:unfolded protein binding"/>
    <property type="evidence" value="ECO:0007669"/>
    <property type="project" value="TreeGrafter"/>
</dbReference>
<dbReference type="PANTHER" id="PTHR21237">
    <property type="entry name" value="GRPE PROTEIN"/>
    <property type="match status" value="1"/>
</dbReference>
<proteinExistence type="inferred from homology"/>
<evidence type="ECO:0000256" key="12">
    <source>
        <dbReference type="RuleBase" id="RU004478"/>
    </source>
</evidence>
<comment type="similarity">
    <text evidence="2 10 12">Belongs to the GrpE family.</text>
</comment>
<evidence type="ECO:0000256" key="7">
    <source>
        <dbReference type="ARBA" id="ARBA00053401"/>
    </source>
</evidence>
<evidence type="ECO:0000313" key="14">
    <source>
        <dbReference type="EMBL" id="AGF76661.1"/>
    </source>
</evidence>
<comment type="subcellular location">
    <subcellularLocation>
        <location evidence="1 10">Cytoplasm</location>
    </subcellularLocation>
</comment>
<comment type="function">
    <text evidence="7 10 11">Participates actively in the response to hyperosmotic and heat shock by preventing the aggregation of stress-denatured proteins, in association with DnaK and GrpE. It is the nucleotide exchange factor for DnaK and may function as a thermosensor. Unfolded proteins bind initially to DnaJ; upon interaction with the DnaJ-bound protein, DnaK hydrolyzes its bound ATP, resulting in the formation of a stable complex. GrpE releases ADP from DnaK; ATP binding to DnaK triggers the release of the substrate protein, thus completing the reaction cycle. Several rounds of ATP-dependent interactions between DnaJ, DnaK and GrpE are required for fully efficient folding.</text>
</comment>
<dbReference type="CDD" id="cd00446">
    <property type="entry name" value="GrpE"/>
    <property type="match status" value="1"/>
</dbReference>
<dbReference type="GO" id="GO:0005829">
    <property type="term" value="C:cytosol"/>
    <property type="evidence" value="ECO:0007669"/>
    <property type="project" value="TreeGrafter"/>
</dbReference>
<dbReference type="HAMAP" id="MF_01151">
    <property type="entry name" value="GrpE"/>
    <property type="match status" value="1"/>
</dbReference>
<dbReference type="InterPro" id="IPR000740">
    <property type="entry name" value="GrpE"/>
</dbReference>
<feature type="coiled-coil region" evidence="13">
    <location>
        <begin position="75"/>
        <end position="146"/>
    </location>
</feature>
<dbReference type="Proteomes" id="UP000011721">
    <property type="component" value="Chromosome"/>
</dbReference>
<organism evidence="14 15">
    <name type="scientific">Desulfocapsa sulfexigens (strain DSM 10523 / SB164P1)</name>
    <dbReference type="NCBI Taxonomy" id="1167006"/>
    <lineage>
        <taxon>Bacteria</taxon>
        <taxon>Pseudomonadati</taxon>
        <taxon>Thermodesulfobacteriota</taxon>
        <taxon>Desulfobulbia</taxon>
        <taxon>Desulfobulbales</taxon>
        <taxon>Desulfocapsaceae</taxon>
        <taxon>Desulfocapsa</taxon>
    </lineage>
</organism>
<keyword evidence="15" id="KW-1185">Reference proteome</keyword>
<dbReference type="EMBL" id="CP003985">
    <property type="protein sequence ID" value="AGF76661.1"/>
    <property type="molecule type" value="Genomic_DNA"/>
</dbReference>
<dbReference type="GO" id="GO:0000774">
    <property type="term" value="F:adenyl-nucleotide exchange factor activity"/>
    <property type="evidence" value="ECO:0007669"/>
    <property type="project" value="InterPro"/>
</dbReference>
<dbReference type="PANTHER" id="PTHR21237:SF23">
    <property type="entry name" value="GRPE PROTEIN HOMOLOG, MITOCHONDRIAL"/>
    <property type="match status" value="1"/>
</dbReference>
<dbReference type="PROSITE" id="PS01071">
    <property type="entry name" value="GRPE"/>
    <property type="match status" value="1"/>
</dbReference>
<evidence type="ECO:0000256" key="10">
    <source>
        <dbReference type="HAMAP-Rule" id="MF_01151"/>
    </source>
</evidence>
<dbReference type="GO" id="GO:0006457">
    <property type="term" value="P:protein folding"/>
    <property type="evidence" value="ECO:0007669"/>
    <property type="project" value="InterPro"/>
</dbReference>
<keyword evidence="4 10" id="KW-0963">Cytoplasm</keyword>
<evidence type="ECO:0000256" key="5">
    <source>
        <dbReference type="ARBA" id="ARBA00023016"/>
    </source>
</evidence>
<evidence type="ECO:0000256" key="4">
    <source>
        <dbReference type="ARBA" id="ARBA00022490"/>
    </source>
</evidence>
<evidence type="ECO:0000256" key="9">
    <source>
        <dbReference type="ARBA" id="ARBA00076414"/>
    </source>
</evidence>
<evidence type="ECO:0000256" key="2">
    <source>
        <dbReference type="ARBA" id="ARBA00009054"/>
    </source>
</evidence>
<protein>
    <recommendedName>
        <fullName evidence="8 10">Protein GrpE</fullName>
    </recommendedName>
    <alternativeName>
        <fullName evidence="9 10">HSP-70 cofactor</fullName>
    </alternativeName>
</protein>
<dbReference type="SUPFAM" id="SSF58014">
    <property type="entry name" value="Coiled-coil domain of nucleotide exchange factor GrpE"/>
    <property type="match status" value="1"/>
</dbReference>
<evidence type="ECO:0000256" key="1">
    <source>
        <dbReference type="ARBA" id="ARBA00004496"/>
    </source>
</evidence>
<sequence length="236" mass="26640">MWPLDKKIVLLIVDAIVKQYYFLNECWRGGTVWPCPLPIPYMEELVSEENKQEEILDDIESIGENIPEVEEAVEEDSLEKQLAAALADAAEQKNQMLRIAAEFDNYKKRMIRDKATALKYAGEPILKEVLATVDNLERAVAQSKMEGIEAEQGLSSLREGVQLTLKSLITTLEKFEVTPIKSLGEAFDPTNHEALTMEPSDTVPENHILTEFEKGYQYKDRLLRAAKVVVSAGDKK</sequence>
<evidence type="ECO:0000313" key="15">
    <source>
        <dbReference type="Proteomes" id="UP000011721"/>
    </source>
</evidence>
<dbReference type="InterPro" id="IPR009012">
    <property type="entry name" value="GrpE_head"/>
</dbReference>
<dbReference type="STRING" id="1167006.UWK_00073"/>
<evidence type="ECO:0000256" key="11">
    <source>
        <dbReference type="RuleBase" id="RU000639"/>
    </source>
</evidence>
<dbReference type="eggNOG" id="COG0576">
    <property type="taxonomic scope" value="Bacteria"/>
</dbReference>
<dbReference type="Pfam" id="PF01025">
    <property type="entry name" value="GrpE"/>
    <property type="match status" value="1"/>
</dbReference>
<comment type="subunit">
    <text evidence="3 10">Homodimer.</text>
</comment>
<gene>
    <name evidence="10" type="primary">grpE</name>
    <name evidence="14" type="ordered locus">UWK_00073</name>
</gene>
<keyword evidence="5 10" id="KW-0346">Stress response</keyword>
<evidence type="ECO:0000256" key="13">
    <source>
        <dbReference type="SAM" id="Coils"/>
    </source>
</evidence>
<dbReference type="KEGG" id="dsf:UWK_00073"/>
<evidence type="ECO:0000256" key="6">
    <source>
        <dbReference type="ARBA" id="ARBA00023186"/>
    </source>
</evidence>
<dbReference type="AlphaFoldDB" id="M1PJI6"/>
<dbReference type="Gene3D" id="3.90.20.20">
    <property type="match status" value="1"/>
</dbReference>
<dbReference type="GO" id="GO:0042803">
    <property type="term" value="F:protein homodimerization activity"/>
    <property type="evidence" value="ECO:0007669"/>
    <property type="project" value="InterPro"/>
</dbReference>
<evidence type="ECO:0000256" key="3">
    <source>
        <dbReference type="ARBA" id="ARBA00011738"/>
    </source>
</evidence>
<dbReference type="PRINTS" id="PR00773">
    <property type="entry name" value="GRPEPROTEIN"/>
</dbReference>
<dbReference type="SUPFAM" id="SSF51064">
    <property type="entry name" value="Head domain of nucleotide exchange factor GrpE"/>
    <property type="match status" value="1"/>
</dbReference>
<keyword evidence="13" id="KW-0175">Coiled coil</keyword>
<reference evidence="15" key="1">
    <citation type="journal article" date="2013" name="Stand. Genomic Sci.">
        <title>Complete genome sequence of Desulfocapsa sulfexigens, a marine deltaproteobacterium specialized in disproportionating inorganic sulfur compounds.</title>
        <authorList>
            <person name="Finster K.W."/>
            <person name="Kjeldsen K.U."/>
            <person name="Kube M."/>
            <person name="Reinhardt R."/>
            <person name="Mussmann M."/>
            <person name="Amann R."/>
            <person name="Schreiber L."/>
        </authorList>
    </citation>
    <scope>NUCLEOTIDE SEQUENCE [LARGE SCALE GENOMIC DNA]</scope>
    <source>
        <strain evidence="15">DSM 10523 / SB164P1</strain>
    </source>
</reference>
<dbReference type="FunFam" id="2.30.22.10:FF:000001">
    <property type="entry name" value="Protein GrpE"/>
    <property type="match status" value="1"/>
</dbReference>
<accession>M1PJI6</accession>